<keyword evidence="2" id="KW-1185">Reference proteome</keyword>
<sequence length="102" mass="11030">MSDAVTFPAPGRIPYPGGCVLEPAPHALDWLLNWPADVQVGATLHPATPVFPLLRELLRDPATYGTTLAAAEAAAERFLMLAGQALEAEGGQRAWLERELRR</sequence>
<gene>
    <name evidence="1" type="ORF">GO986_02390</name>
</gene>
<evidence type="ECO:0000313" key="2">
    <source>
        <dbReference type="Proteomes" id="UP000483286"/>
    </source>
</evidence>
<comment type="caution">
    <text evidence="1">The sequence shown here is derived from an EMBL/GenBank/DDBJ whole genome shotgun (WGS) entry which is preliminary data.</text>
</comment>
<name>A0A7C9HWJ5_9DEIO</name>
<reference evidence="1 2" key="1">
    <citation type="submission" date="2019-12" db="EMBL/GenBank/DDBJ databases">
        <title>Deinococcus sp. HMF7620 Genome sequencing and assembly.</title>
        <authorList>
            <person name="Kang H."/>
            <person name="Kim H."/>
            <person name="Joh K."/>
        </authorList>
    </citation>
    <scope>NUCLEOTIDE SEQUENCE [LARGE SCALE GENOMIC DNA]</scope>
    <source>
        <strain evidence="1 2">HMF7620</strain>
    </source>
</reference>
<dbReference type="Proteomes" id="UP000483286">
    <property type="component" value="Unassembled WGS sequence"/>
</dbReference>
<accession>A0A7C9HWJ5</accession>
<proteinExistence type="predicted"/>
<protein>
    <submittedName>
        <fullName evidence="1">Uncharacterized protein</fullName>
    </submittedName>
</protein>
<dbReference type="RefSeq" id="WP_157457608.1">
    <property type="nucleotide sequence ID" value="NZ_WQLB01000002.1"/>
</dbReference>
<dbReference type="EMBL" id="WQLB01000002">
    <property type="protein sequence ID" value="MVN85608.1"/>
    <property type="molecule type" value="Genomic_DNA"/>
</dbReference>
<evidence type="ECO:0000313" key="1">
    <source>
        <dbReference type="EMBL" id="MVN85608.1"/>
    </source>
</evidence>
<organism evidence="1 2">
    <name type="scientific">Deinococcus arboris</name>
    <dbReference type="NCBI Taxonomy" id="2682977"/>
    <lineage>
        <taxon>Bacteria</taxon>
        <taxon>Thermotogati</taxon>
        <taxon>Deinococcota</taxon>
        <taxon>Deinococci</taxon>
        <taxon>Deinococcales</taxon>
        <taxon>Deinococcaceae</taxon>
        <taxon>Deinococcus</taxon>
    </lineage>
</organism>
<dbReference type="AlphaFoldDB" id="A0A7C9HWJ5"/>